<comment type="caution">
    <text evidence="1">The sequence shown here is derived from an EMBL/GenBank/DDBJ whole genome shotgun (WGS) entry which is preliminary data.</text>
</comment>
<evidence type="ECO:0000313" key="1">
    <source>
        <dbReference type="EMBL" id="MCI3273323.1"/>
    </source>
</evidence>
<protein>
    <submittedName>
        <fullName evidence="1">Uncharacterized protein</fullName>
    </submittedName>
</protein>
<dbReference type="RefSeq" id="WP_242766494.1">
    <property type="nucleotide sequence ID" value="NZ_JALDAY010000005.1"/>
</dbReference>
<name>A0ABS9Y7W5_9ACTN</name>
<dbReference type="Proteomes" id="UP001165269">
    <property type="component" value="Unassembled WGS sequence"/>
</dbReference>
<sequence length="155" mass="16354">MALVGVVAGALLLSGCGAVDLPLAAVRLDGSGAPEALLRPCGDDLIQGLSLSGAPDGDDRNLSGWKVPGKRHGADAEFPLFSPPAAWHAEAVGKQRLVSSYTYVLAFGKAEYNYEYTGVVTFTAEDLARLRPGQVWADDRAMSLGEFERLAEDSC</sequence>
<keyword evidence="2" id="KW-1185">Reference proteome</keyword>
<proteinExistence type="predicted"/>
<reference evidence="1" key="1">
    <citation type="submission" date="2022-03" db="EMBL/GenBank/DDBJ databases">
        <title>Streptomyces 7R015 and 7R016 isolated from Barleria lupulina in Thailand.</title>
        <authorList>
            <person name="Kanchanasin P."/>
            <person name="Phongsopitanun W."/>
            <person name="Tanasupawat S."/>
        </authorList>
    </citation>
    <scope>NUCLEOTIDE SEQUENCE</scope>
    <source>
        <strain evidence="1">7R015</strain>
    </source>
</reference>
<evidence type="ECO:0000313" key="2">
    <source>
        <dbReference type="Proteomes" id="UP001165269"/>
    </source>
</evidence>
<accession>A0ABS9Y7W5</accession>
<organism evidence="1 2">
    <name type="scientific">Streptomyces cylindrosporus</name>
    <dbReference type="NCBI Taxonomy" id="2927583"/>
    <lineage>
        <taxon>Bacteria</taxon>
        <taxon>Bacillati</taxon>
        <taxon>Actinomycetota</taxon>
        <taxon>Actinomycetes</taxon>
        <taxon>Kitasatosporales</taxon>
        <taxon>Streptomycetaceae</taxon>
        <taxon>Streptomyces</taxon>
    </lineage>
</organism>
<gene>
    <name evidence="1" type="ORF">MQP27_19620</name>
</gene>
<dbReference type="EMBL" id="JALDAY010000005">
    <property type="protein sequence ID" value="MCI3273323.1"/>
    <property type="molecule type" value="Genomic_DNA"/>
</dbReference>